<protein>
    <submittedName>
        <fullName evidence="1">Uncharacterized protein</fullName>
    </submittedName>
</protein>
<evidence type="ECO:0000313" key="1">
    <source>
        <dbReference type="EMBL" id="TCO26110.1"/>
    </source>
</evidence>
<gene>
    <name evidence="1" type="ORF">EV652_1071</name>
</gene>
<dbReference type="Proteomes" id="UP000294508">
    <property type="component" value="Unassembled WGS sequence"/>
</dbReference>
<accession>A0A4R2HCS5</accession>
<dbReference type="RefSeq" id="WP_132210794.1">
    <property type="nucleotide sequence ID" value="NZ_SLWN01000007.1"/>
</dbReference>
<comment type="caution">
    <text evidence="1">The sequence shown here is derived from an EMBL/GenBank/DDBJ whole genome shotgun (WGS) entry which is preliminary data.</text>
</comment>
<organism evidence="1 2">
    <name type="scientific">Kribbella steppae</name>
    <dbReference type="NCBI Taxonomy" id="2512223"/>
    <lineage>
        <taxon>Bacteria</taxon>
        <taxon>Bacillati</taxon>
        <taxon>Actinomycetota</taxon>
        <taxon>Actinomycetes</taxon>
        <taxon>Propionibacteriales</taxon>
        <taxon>Kribbellaceae</taxon>
        <taxon>Kribbella</taxon>
    </lineage>
</organism>
<dbReference type="EMBL" id="SLWN01000007">
    <property type="protein sequence ID" value="TCO26110.1"/>
    <property type="molecule type" value="Genomic_DNA"/>
</dbReference>
<sequence length="82" mass="9113">MSDNAGILRQHLAAENNHDLAGTLATVLPFVVFVDFRDGLLAGERFQYDLNGLIRKWTGSGVRQDAGGAQGSRLWFRRRVRG</sequence>
<dbReference type="OrthoDB" id="3687006at2"/>
<keyword evidence="2" id="KW-1185">Reference proteome</keyword>
<dbReference type="AlphaFoldDB" id="A0A4R2HCS5"/>
<evidence type="ECO:0000313" key="2">
    <source>
        <dbReference type="Proteomes" id="UP000294508"/>
    </source>
</evidence>
<reference evidence="1 2" key="1">
    <citation type="journal article" date="2015" name="Stand. Genomic Sci.">
        <title>Genomic Encyclopedia of Bacterial and Archaeal Type Strains, Phase III: the genomes of soil and plant-associated and newly described type strains.</title>
        <authorList>
            <person name="Whitman W.B."/>
            <person name="Woyke T."/>
            <person name="Klenk H.P."/>
            <person name="Zhou Y."/>
            <person name="Lilburn T.G."/>
            <person name="Beck B.J."/>
            <person name="De Vos P."/>
            <person name="Vandamme P."/>
            <person name="Eisen J.A."/>
            <person name="Garrity G."/>
            <person name="Hugenholtz P."/>
            <person name="Kyrpides N.C."/>
        </authorList>
    </citation>
    <scope>NUCLEOTIDE SEQUENCE [LARGE SCALE GENOMIC DNA]</scope>
    <source>
        <strain evidence="1 2">VKM Ac-2572</strain>
    </source>
</reference>
<name>A0A4R2HCS5_9ACTN</name>
<proteinExistence type="predicted"/>